<evidence type="ECO:0000313" key="6">
    <source>
        <dbReference type="Proteomes" id="UP001390339"/>
    </source>
</evidence>
<evidence type="ECO:0000313" key="5">
    <source>
        <dbReference type="EMBL" id="KAK8875081.1"/>
    </source>
</evidence>
<feature type="region of interest" description="Disordered" evidence="2">
    <location>
        <begin position="21"/>
        <end position="49"/>
    </location>
</feature>
<dbReference type="Gene3D" id="3.50.50.60">
    <property type="entry name" value="FAD/NAD(P)-binding domain"/>
    <property type="match status" value="1"/>
</dbReference>
<dbReference type="Pfam" id="PF05199">
    <property type="entry name" value="GMC_oxred_C"/>
    <property type="match status" value="1"/>
</dbReference>
<evidence type="ECO:0000256" key="1">
    <source>
        <dbReference type="ARBA" id="ARBA00010790"/>
    </source>
</evidence>
<dbReference type="EMBL" id="JAPCWZ010000003">
    <property type="protein sequence ID" value="KAK8875081.1"/>
    <property type="molecule type" value="Genomic_DNA"/>
</dbReference>
<comment type="similarity">
    <text evidence="1">Belongs to the GMC oxidoreductase family.</text>
</comment>
<dbReference type="InterPro" id="IPR007867">
    <property type="entry name" value="GMC_OxRtase_C"/>
</dbReference>
<dbReference type="SUPFAM" id="SSF51905">
    <property type="entry name" value="FAD/NAD(P)-binding domain"/>
    <property type="match status" value="1"/>
</dbReference>
<dbReference type="PIRSF" id="PIRSF000137">
    <property type="entry name" value="Alcohol_oxidase"/>
    <property type="match status" value="1"/>
</dbReference>
<dbReference type="PANTHER" id="PTHR11552:SF80">
    <property type="entry name" value="GMC OXIDOREDUCTASE"/>
    <property type="match status" value="1"/>
</dbReference>
<dbReference type="Pfam" id="PF00732">
    <property type="entry name" value="GMC_oxred_N"/>
    <property type="match status" value="1"/>
</dbReference>
<dbReference type="InterPro" id="IPR000172">
    <property type="entry name" value="GMC_OxRdtase_N"/>
</dbReference>
<reference evidence="5 6" key="1">
    <citation type="journal article" date="2024" name="IMA Fungus">
        <title>Apiospora arundinis, a panoply of carbohydrate-active enzymes and secondary metabolites.</title>
        <authorList>
            <person name="Sorensen T."/>
            <person name="Petersen C."/>
            <person name="Muurmann A.T."/>
            <person name="Christiansen J.V."/>
            <person name="Brundto M.L."/>
            <person name="Overgaard C.K."/>
            <person name="Boysen A.T."/>
            <person name="Wollenberg R.D."/>
            <person name="Larsen T.O."/>
            <person name="Sorensen J.L."/>
            <person name="Nielsen K.L."/>
            <person name="Sondergaard T.E."/>
        </authorList>
    </citation>
    <scope>NUCLEOTIDE SEQUENCE [LARGE SCALE GENOMIC DNA]</scope>
    <source>
        <strain evidence="5 6">AAU 773</strain>
    </source>
</reference>
<protein>
    <submittedName>
        <fullName evidence="5">Choline dehydrogenase</fullName>
    </submittedName>
</protein>
<feature type="chain" id="PRO_5047482772" evidence="3">
    <location>
        <begin position="23"/>
        <end position="689"/>
    </location>
</feature>
<dbReference type="PANTHER" id="PTHR11552">
    <property type="entry name" value="GLUCOSE-METHANOL-CHOLINE GMC OXIDOREDUCTASE"/>
    <property type="match status" value="1"/>
</dbReference>
<accession>A0ABR2JBY8</accession>
<dbReference type="InterPro" id="IPR012132">
    <property type="entry name" value="GMC_OxRdtase"/>
</dbReference>
<dbReference type="InterPro" id="IPR036188">
    <property type="entry name" value="FAD/NAD-bd_sf"/>
</dbReference>
<feature type="signal peptide" evidence="3">
    <location>
        <begin position="1"/>
        <end position="22"/>
    </location>
</feature>
<sequence>MRGQSFPSLCGLLLAAASATSALPGPLPPSPPPPGTPGPRAPGPSETCRPETAEYDYVVVGSGPGGGPLAANLARAGHKTLLVEAGDDESADPDTNVASFFKSTGIKESLHWSFFVKHYDDQARELKNDHLVWKKPNGDLFVGPGGTEPKGSVVLGVQYPRGATLGGSSIINAGGVHLPGDSDWDLIKDLTGDETWSSSHMRSLFEKLEKNTYLPAGTPGHGKDGYLEVTIGDGNQYLASQQARDILTGMVQEMGQDPAKLPELLTADVNALDPKRDTTTGTYALPFHVNATWGRYSARNRILDTMREGHPLDLKLNALASRVLFQPGPPGPGQVPRAIGIEYLEGKSAYQGDLRHDRSKKAAPKQVCAKKEVILAGGAFNTPQLLMLSGIGAAADLSKLKIPVVADLPGVGTNMQDNEEIGIFGLSKENFTFATPEGQTPDPICTFKGDAADPCYALFLQGKGPYTRAGPNSNAFMLKTPHSPDGERDALIFAGPFTFRGFWPATPGQNLVDPPNTWGMHAVKIHPQNRAGTVKLRSADPTDMPEINFRYFTDGAETDLGALQDVVAWGRRAFSRVPANSTGGAGPIDIVGPPCRDINKTDGRCNDASGKSDEEFIRNQMFGHHVTSTCAIGADSDRKAVLDSKFRVRGVSGLRVVDASVFPRIPGAFPVVSVYMVSEKASEDILGGK</sequence>
<organism evidence="5 6">
    <name type="scientific">Apiospora arundinis</name>
    <dbReference type="NCBI Taxonomy" id="335852"/>
    <lineage>
        <taxon>Eukaryota</taxon>
        <taxon>Fungi</taxon>
        <taxon>Dikarya</taxon>
        <taxon>Ascomycota</taxon>
        <taxon>Pezizomycotina</taxon>
        <taxon>Sordariomycetes</taxon>
        <taxon>Xylariomycetidae</taxon>
        <taxon>Amphisphaeriales</taxon>
        <taxon>Apiosporaceae</taxon>
        <taxon>Apiospora</taxon>
    </lineage>
</organism>
<evidence type="ECO:0000256" key="2">
    <source>
        <dbReference type="SAM" id="MobiDB-lite"/>
    </source>
</evidence>
<dbReference type="Proteomes" id="UP001390339">
    <property type="component" value="Unassembled WGS sequence"/>
</dbReference>
<gene>
    <name evidence="5" type="ORF">PGQ11_005595</name>
</gene>
<dbReference type="Gene3D" id="3.30.560.10">
    <property type="entry name" value="Glucose Oxidase, domain 3"/>
    <property type="match status" value="1"/>
</dbReference>
<keyword evidence="6" id="KW-1185">Reference proteome</keyword>
<proteinExistence type="inferred from homology"/>
<evidence type="ECO:0000259" key="4">
    <source>
        <dbReference type="PROSITE" id="PS00624"/>
    </source>
</evidence>
<keyword evidence="3" id="KW-0732">Signal</keyword>
<dbReference type="PROSITE" id="PS00624">
    <property type="entry name" value="GMC_OXRED_2"/>
    <property type="match status" value="1"/>
</dbReference>
<feature type="compositionally biased region" description="Pro residues" evidence="2">
    <location>
        <begin position="25"/>
        <end position="42"/>
    </location>
</feature>
<name>A0ABR2JBY8_9PEZI</name>
<feature type="domain" description="Glucose-methanol-choline oxidoreductase N-terminal" evidence="4">
    <location>
        <begin position="378"/>
        <end position="392"/>
    </location>
</feature>
<evidence type="ECO:0000256" key="3">
    <source>
        <dbReference type="SAM" id="SignalP"/>
    </source>
</evidence>
<comment type="caution">
    <text evidence="5">The sequence shown here is derived from an EMBL/GenBank/DDBJ whole genome shotgun (WGS) entry which is preliminary data.</text>
</comment>
<dbReference type="SUPFAM" id="SSF54373">
    <property type="entry name" value="FAD-linked reductases, C-terminal domain"/>
    <property type="match status" value="1"/>
</dbReference>